<dbReference type="STRING" id="230819.A0A5C3KIA9"/>
<dbReference type="GO" id="GO:0005789">
    <property type="term" value="C:endoplasmic reticulum membrane"/>
    <property type="evidence" value="ECO:0007669"/>
    <property type="project" value="TreeGrafter"/>
</dbReference>
<keyword evidence="5 10" id="KW-1133">Transmembrane helix</keyword>
<evidence type="ECO:0000256" key="3">
    <source>
        <dbReference type="ARBA" id="ARBA00022692"/>
    </source>
</evidence>
<evidence type="ECO:0000256" key="4">
    <source>
        <dbReference type="ARBA" id="ARBA00022968"/>
    </source>
</evidence>
<dbReference type="SUPFAM" id="SSF49899">
    <property type="entry name" value="Concanavalin A-like lectins/glucanases"/>
    <property type="match status" value="1"/>
</dbReference>
<feature type="transmembrane region" description="Helical" evidence="10">
    <location>
        <begin position="113"/>
        <end position="133"/>
    </location>
</feature>
<feature type="domain" description="GH16" evidence="11">
    <location>
        <begin position="175"/>
        <end position="552"/>
    </location>
</feature>
<keyword evidence="6 10" id="KW-0472">Membrane</keyword>
<organism evidence="12 13">
    <name type="scientific">Coprinopsis marcescibilis</name>
    <name type="common">Agaric fungus</name>
    <name type="synonym">Psathyrella marcescibilis</name>
    <dbReference type="NCBI Taxonomy" id="230819"/>
    <lineage>
        <taxon>Eukaryota</taxon>
        <taxon>Fungi</taxon>
        <taxon>Dikarya</taxon>
        <taxon>Basidiomycota</taxon>
        <taxon>Agaricomycotina</taxon>
        <taxon>Agaricomycetes</taxon>
        <taxon>Agaricomycetidae</taxon>
        <taxon>Agaricales</taxon>
        <taxon>Agaricineae</taxon>
        <taxon>Psathyrellaceae</taxon>
        <taxon>Coprinopsis</taxon>
    </lineage>
</organism>
<evidence type="ECO:0000256" key="1">
    <source>
        <dbReference type="ARBA" id="ARBA00004606"/>
    </source>
</evidence>
<keyword evidence="8" id="KW-0961">Cell wall biogenesis/degradation</keyword>
<dbReference type="PANTHER" id="PTHR31361">
    <property type="entry name" value="BETA-GLUCAN SYNTHESIS-ASSOCIATED PROTEIN KRE6-RELATED"/>
    <property type="match status" value="1"/>
</dbReference>
<dbReference type="Gene3D" id="2.60.120.200">
    <property type="match status" value="2"/>
</dbReference>
<comment type="subcellular location">
    <subcellularLocation>
        <location evidence="1">Membrane</location>
        <topology evidence="1">Single-pass type II membrane protein</topology>
    </subcellularLocation>
</comment>
<dbReference type="PANTHER" id="PTHR31361:SF1">
    <property type="entry name" value="BETA-GLUCAN SYNTHESIS-ASSOCIATED PROTEIN KRE6-RELATED"/>
    <property type="match status" value="1"/>
</dbReference>
<evidence type="ECO:0000256" key="7">
    <source>
        <dbReference type="ARBA" id="ARBA00023180"/>
    </source>
</evidence>
<comment type="similarity">
    <text evidence="2">Belongs to the SKN1/KRE6 family.</text>
</comment>
<protein>
    <submittedName>
        <fullName evidence="12">Beta-glucan synthesis-associated protein SKN1</fullName>
    </submittedName>
</protein>
<dbReference type="PROSITE" id="PS51762">
    <property type="entry name" value="GH16_2"/>
    <property type="match status" value="1"/>
</dbReference>
<proteinExistence type="inferred from homology"/>
<evidence type="ECO:0000256" key="9">
    <source>
        <dbReference type="SAM" id="MobiDB-lite"/>
    </source>
</evidence>
<evidence type="ECO:0000256" key="6">
    <source>
        <dbReference type="ARBA" id="ARBA00023136"/>
    </source>
</evidence>
<evidence type="ECO:0000256" key="8">
    <source>
        <dbReference type="ARBA" id="ARBA00023316"/>
    </source>
</evidence>
<feature type="compositionally biased region" description="Low complexity" evidence="9">
    <location>
        <begin position="1"/>
        <end position="15"/>
    </location>
</feature>
<evidence type="ECO:0000313" key="13">
    <source>
        <dbReference type="Proteomes" id="UP000307440"/>
    </source>
</evidence>
<dbReference type="EMBL" id="ML210321">
    <property type="protein sequence ID" value="TFK19870.1"/>
    <property type="molecule type" value="Genomic_DNA"/>
</dbReference>
<dbReference type="Pfam" id="PF03935">
    <property type="entry name" value="SKN1_KRE6_Sbg1"/>
    <property type="match status" value="1"/>
</dbReference>
<dbReference type="FunFam" id="2.60.120.200:FF:000135">
    <property type="entry name" value="Related to KRE6-glucan synthase subunit"/>
    <property type="match status" value="1"/>
</dbReference>
<keyword evidence="13" id="KW-1185">Reference proteome</keyword>
<keyword evidence="7" id="KW-0325">Glycoprotein</keyword>
<evidence type="ECO:0000259" key="11">
    <source>
        <dbReference type="PROSITE" id="PS51762"/>
    </source>
</evidence>
<dbReference type="GO" id="GO:0015926">
    <property type="term" value="F:glucosidase activity"/>
    <property type="evidence" value="ECO:0007669"/>
    <property type="project" value="TreeGrafter"/>
</dbReference>
<keyword evidence="4" id="KW-0735">Signal-anchor</keyword>
<dbReference type="InterPro" id="IPR000757">
    <property type="entry name" value="Beta-glucanase-like"/>
</dbReference>
<reference evidence="12 13" key="1">
    <citation type="journal article" date="2019" name="Nat. Ecol. Evol.">
        <title>Megaphylogeny resolves global patterns of mushroom evolution.</title>
        <authorList>
            <person name="Varga T."/>
            <person name="Krizsan K."/>
            <person name="Foldi C."/>
            <person name="Dima B."/>
            <person name="Sanchez-Garcia M."/>
            <person name="Sanchez-Ramirez S."/>
            <person name="Szollosi G.J."/>
            <person name="Szarkandi J.G."/>
            <person name="Papp V."/>
            <person name="Albert L."/>
            <person name="Andreopoulos W."/>
            <person name="Angelini C."/>
            <person name="Antonin V."/>
            <person name="Barry K.W."/>
            <person name="Bougher N.L."/>
            <person name="Buchanan P."/>
            <person name="Buyck B."/>
            <person name="Bense V."/>
            <person name="Catcheside P."/>
            <person name="Chovatia M."/>
            <person name="Cooper J."/>
            <person name="Damon W."/>
            <person name="Desjardin D."/>
            <person name="Finy P."/>
            <person name="Geml J."/>
            <person name="Haridas S."/>
            <person name="Hughes K."/>
            <person name="Justo A."/>
            <person name="Karasinski D."/>
            <person name="Kautmanova I."/>
            <person name="Kiss B."/>
            <person name="Kocsube S."/>
            <person name="Kotiranta H."/>
            <person name="LaButti K.M."/>
            <person name="Lechner B.E."/>
            <person name="Liimatainen K."/>
            <person name="Lipzen A."/>
            <person name="Lukacs Z."/>
            <person name="Mihaltcheva S."/>
            <person name="Morgado L.N."/>
            <person name="Niskanen T."/>
            <person name="Noordeloos M.E."/>
            <person name="Ohm R.A."/>
            <person name="Ortiz-Santana B."/>
            <person name="Ovrebo C."/>
            <person name="Racz N."/>
            <person name="Riley R."/>
            <person name="Savchenko A."/>
            <person name="Shiryaev A."/>
            <person name="Soop K."/>
            <person name="Spirin V."/>
            <person name="Szebenyi C."/>
            <person name="Tomsovsky M."/>
            <person name="Tulloss R.E."/>
            <person name="Uehling J."/>
            <person name="Grigoriev I.V."/>
            <person name="Vagvolgyi C."/>
            <person name="Papp T."/>
            <person name="Martin F.M."/>
            <person name="Miettinen O."/>
            <person name="Hibbett D.S."/>
            <person name="Nagy L.G."/>
        </authorList>
    </citation>
    <scope>NUCLEOTIDE SEQUENCE [LARGE SCALE GENOMIC DNA]</scope>
    <source>
        <strain evidence="12 13">CBS 121175</strain>
    </source>
</reference>
<evidence type="ECO:0000313" key="12">
    <source>
        <dbReference type="EMBL" id="TFK19870.1"/>
    </source>
</evidence>
<dbReference type="AlphaFoldDB" id="A0A5C3KIA9"/>
<evidence type="ECO:0000256" key="10">
    <source>
        <dbReference type="SAM" id="Phobius"/>
    </source>
</evidence>
<name>A0A5C3KIA9_COPMA</name>
<dbReference type="GO" id="GO:0005886">
    <property type="term" value="C:plasma membrane"/>
    <property type="evidence" value="ECO:0007669"/>
    <property type="project" value="TreeGrafter"/>
</dbReference>
<dbReference type="GO" id="GO:0006078">
    <property type="term" value="P:(1-&gt;6)-beta-D-glucan biosynthetic process"/>
    <property type="evidence" value="ECO:0007669"/>
    <property type="project" value="TreeGrafter"/>
</dbReference>
<accession>A0A5C3KIA9</accession>
<evidence type="ECO:0000256" key="5">
    <source>
        <dbReference type="ARBA" id="ARBA00022989"/>
    </source>
</evidence>
<dbReference type="InterPro" id="IPR013320">
    <property type="entry name" value="ConA-like_dom_sf"/>
</dbReference>
<feature type="region of interest" description="Disordered" evidence="9">
    <location>
        <begin position="1"/>
        <end position="44"/>
    </location>
</feature>
<sequence length="600" mass="66041">MKPPSSSSSRSSNGSIQALHMKQHPNAPRVNSMGSYSGSPAPALSRADSYYRHSSQLLSEKYSQYNLSPSPQTWGTPLLIEVKEPDDDLHNPDPVKDKEDGIGGVSFRGFSNVGCLTLLMTGIVALFVAYPVLSEFLKRPQTTQGGFNLGGINATGQVPAIPGNYGLIDRDTPPEAYTKSSYRTGEELVLVFSDEFNTDGRTFYPGDDPYWEAVDLHYWGTRDLEWYDPAQVTTNGGHLQLTLDRVANRELNHNLEYKSGMIQTWNKFCFTGGLIEASVRLPGSNTISGLWPAIWTMGNLGRAGYGASLEGLWPYSYDSCNVGTLPNQTYPGLNEPIAALENGDPYNGDVLSYLPGQRLSACTCGGEAHPGPVRDGRFVGRAAPEIDLFEAAIHDGQGVVSLSAQWAPYNAQYAIHNTSGEVEFDDPALTEYNTYVGGVWQQTTSGLSLTNQRAYELTDGDFAVYGFEYKSGFDDGYITWINDGQRAWTLFQAAMDGDTATEIGERLISREPMYIIANLGFSENFGTIEYELLTFPTTMSVDWIRVYQPANQVRNIGCNPPDYPTAAYIETYKDVYSNPNITTWADAGQAWPRNSLVDQC</sequence>
<gene>
    <name evidence="12" type="ORF">FA15DRAFT_674045</name>
</gene>
<evidence type="ECO:0000256" key="2">
    <source>
        <dbReference type="ARBA" id="ARBA00010962"/>
    </source>
</evidence>
<keyword evidence="3 10" id="KW-0812">Transmembrane</keyword>
<dbReference type="Proteomes" id="UP000307440">
    <property type="component" value="Unassembled WGS sequence"/>
</dbReference>
<dbReference type="GO" id="GO:0031505">
    <property type="term" value="P:fungal-type cell wall organization"/>
    <property type="evidence" value="ECO:0007669"/>
    <property type="project" value="TreeGrafter"/>
</dbReference>
<dbReference type="OrthoDB" id="412647at2759"/>
<dbReference type="InterPro" id="IPR005629">
    <property type="entry name" value="Skn1/Kre6/Sbg1"/>
</dbReference>